<comment type="caution">
    <text evidence="3">The sequence shown here is derived from an EMBL/GenBank/DDBJ whole genome shotgun (WGS) entry which is preliminary data.</text>
</comment>
<evidence type="ECO:0000313" key="3">
    <source>
        <dbReference type="EMBL" id="CAF3213666.1"/>
    </source>
</evidence>
<keyword evidence="2" id="KW-1133">Transmembrane helix</keyword>
<keyword evidence="2" id="KW-0812">Transmembrane</keyword>
<protein>
    <submittedName>
        <fullName evidence="3">Uncharacterized protein</fullName>
    </submittedName>
</protein>
<accession>A0A817QL44</accession>
<gene>
    <name evidence="3" type="ORF">LUA448_LOCUS2902</name>
</gene>
<feature type="transmembrane region" description="Helical" evidence="2">
    <location>
        <begin position="41"/>
        <end position="63"/>
    </location>
</feature>
<evidence type="ECO:0000256" key="1">
    <source>
        <dbReference type="SAM" id="MobiDB-lite"/>
    </source>
</evidence>
<sequence length="345" mass="37002">MDSMNATLPTTREHFENFDIHDGNEVVVKTSKILTRRVKGLLIFLLSTAVAAAVIVPSVVLTLPSNRSTTLSSTTPSNTTSESATSSITVYTTHTTTIAETSVTPTVTITTTTTIITTTTPNQETACTLSSFINGGFESGNYLGWTRGGGRRISMLSSQVKPQDFLPGGSFYDANIASTQSSIVINGLDPILQNLMANIVQNGTRSLQIGDAARTGDLSVVSQSISNYFCDNIFFAWLAVFEDGNHNSEESSLIVVELKDLTQGDTPINKRYTASSDTAGVDPGFLSATVSGRKYYYTPSWRVENLNLGVNRRGHSFSLNIAVADCSQSGHLGYVYLDSFGGTVP</sequence>
<feature type="region of interest" description="Disordered" evidence="1">
    <location>
        <begin position="66"/>
        <end position="86"/>
    </location>
</feature>
<name>A0A817QL44_9BILA</name>
<dbReference type="EMBL" id="CAJNYD010000096">
    <property type="protein sequence ID" value="CAF3213666.1"/>
    <property type="molecule type" value="Genomic_DNA"/>
</dbReference>
<reference evidence="3" key="1">
    <citation type="submission" date="2021-02" db="EMBL/GenBank/DDBJ databases">
        <authorList>
            <person name="Nowell W R."/>
        </authorList>
    </citation>
    <scope>NUCLEOTIDE SEQUENCE</scope>
</reference>
<proteinExistence type="predicted"/>
<keyword evidence="2" id="KW-0472">Membrane</keyword>
<dbReference type="AlphaFoldDB" id="A0A817QL44"/>
<evidence type="ECO:0000313" key="4">
    <source>
        <dbReference type="Proteomes" id="UP000663833"/>
    </source>
</evidence>
<evidence type="ECO:0000256" key="2">
    <source>
        <dbReference type="SAM" id="Phobius"/>
    </source>
</evidence>
<dbReference type="Proteomes" id="UP000663833">
    <property type="component" value="Unassembled WGS sequence"/>
</dbReference>
<organism evidence="3 4">
    <name type="scientific">Rotaria socialis</name>
    <dbReference type="NCBI Taxonomy" id="392032"/>
    <lineage>
        <taxon>Eukaryota</taxon>
        <taxon>Metazoa</taxon>
        <taxon>Spiralia</taxon>
        <taxon>Gnathifera</taxon>
        <taxon>Rotifera</taxon>
        <taxon>Eurotatoria</taxon>
        <taxon>Bdelloidea</taxon>
        <taxon>Philodinida</taxon>
        <taxon>Philodinidae</taxon>
        <taxon>Rotaria</taxon>
    </lineage>
</organism>